<reference evidence="1 2" key="1">
    <citation type="submission" date="2017-04" db="EMBL/GenBank/DDBJ databases">
        <authorList>
            <consortium name="Geobacter pelophilus Genome Sequencing"/>
            <person name="Aoyagi T."/>
            <person name="Koike H."/>
            <person name="Hori T."/>
        </authorList>
    </citation>
    <scope>NUCLEOTIDE SEQUENCE [LARGE SCALE GENOMIC DNA]</scope>
    <source>
        <strain evidence="1 2">Drf2</strain>
    </source>
</reference>
<reference evidence="2" key="2">
    <citation type="submission" date="2017-05" db="EMBL/GenBank/DDBJ databases">
        <title>Draft genome sequence of Geobacter pelophilus, a iron(III)-reducing bacteria.</title>
        <authorList>
            <person name="Aoyagi T."/>
            <person name="Koike H."/>
            <person name="Morita T."/>
            <person name="Sato Y."/>
            <person name="Habe H."/>
            <person name="Hori T."/>
        </authorList>
    </citation>
    <scope>NUCLEOTIDE SEQUENCE [LARGE SCALE GENOMIC DNA]</scope>
    <source>
        <strain evidence="2">Drf2</strain>
    </source>
</reference>
<keyword evidence="2" id="KW-1185">Reference proteome</keyword>
<evidence type="ECO:0000313" key="2">
    <source>
        <dbReference type="Proteomes" id="UP000194153"/>
    </source>
</evidence>
<protein>
    <submittedName>
        <fullName evidence="1">Uncharacterized protein</fullName>
    </submittedName>
</protein>
<evidence type="ECO:0000313" key="1">
    <source>
        <dbReference type="EMBL" id="GAW68024.1"/>
    </source>
</evidence>
<organism evidence="1 2">
    <name type="scientific">Geoanaerobacter pelophilus</name>
    <dbReference type="NCBI Taxonomy" id="60036"/>
    <lineage>
        <taxon>Bacteria</taxon>
        <taxon>Pseudomonadati</taxon>
        <taxon>Thermodesulfobacteriota</taxon>
        <taxon>Desulfuromonadia</taxon>
        <taxon>Geobacterales</taxon>
        <taxon>Geobacteraceae</taxon>
        <taxon>Geoanaerobacter</taxon>
    </lineage>
</organism>
<gene>
    <name evidence="1" type="ORF">GPEL0_01r4164</name>
</gene>
<sequence length="40" mass="4443">MSREGGQGGFVLLALTSQNNWKELAFVNKYEQELATPFAP</sequence>
<proteinExistence type="predicted"/>
<dbReference type="Proteomes" id="UP000194153">
    <property type="component" value="Unassembled WGS sequence"/>
</dbReference>
<accession>A0ABQ0MM35</accession>
<name>A0ABQ0MM35_9BACT</name>
<comment type="caution">
    <text evidence="1">The sequence shown here is derived from an EMBL/GenBank/DDBJ whole genome shotgun (WGS) entry which is preliminary data.</text>
</comment>
<dbReference type="EMBL" id="BDQG01000001">
    <property type="protein sequence ID" value="GAW68024.1"/>
    <property type="molecule type" value="Genomic_DNA"/>
</dbReference>